<dbReference type="PANTHER" id="PTHR21089:SF1">
    <property type="entry name" value="BIFUNCTIONAL 3-DEHYDROQUINATE DEHYDRATASE_SHIKIMATE DEHYDROGENASE, CHLOROPLASTIC"/>
    <property type="match status" value="1"/>
</dbReference>
<feature type="domain" description="Shikimate dehydrogenase substrate binding N-terminal" evidence="3">
    <location>
        <begin position="13"/>
        <end position="94"/>
    </location>
</feature>
<dbReference type="PANTHER" id="PTHR21089">
    <property type="entry name" value="SHIKIMATE DEHYDROGENASE"/>
    <property type="match status" value="1"/>
</dbReference>
<dbReference type="NCBIfam" id="NF001311">
    <property type="entry name" value="PRK00258.1-3"/>
    <property type="match status" value="1"/>
</dbReference>
<gene>
    <name evidence="4" type="ORF">GCM10022288_27210</name>
</gene>
<dbReference type="Gene3D" id="3.40.50.720">
    <property type="entry name" value="NAD(P)-binding Rossmann-like Domain"/>
    <property type="match status" value="1"/>
</dbReference>
<keyword evidence="5" id="KW-1185">Reference proteome</keyword>
<protein>
    <submittedName>
        <fullName evidence="4">Shikimate dehydrogenase</fullName>
    </submittedName>
</protein>
<dbReference type="InterPro" id="IPR046346">
    <property type="entry name" value="Aminoacid_DH-like_N_sf"/>
</dbReference>
<dbReference type="SUPFAM" id="SSF53223">
    <property type="entry name" value="Aminoacid dehydrogenase-like, N-terminal domain"/>
    <property type="match status" value="1"/>
</dbReference>
<dbReference type="SUPFAM" id="SSF51735">
    <property type="entry name" value="NAD(P)-binding Rossmann-fold domains"/>
    <property type="match status" value="1"/>
</dbReference>
<accession>A0ABP8AY53</accession>
<comment type="pathway">
    <text evidence="1">Metabolic intermediate biosynthesis; chorismate biosynthesis; chorismate from D-erythrose 4-phosphate and phosphoenolpyruvate: step 4/7.</text>
</comment>
<evidence type="ECO:0000313" key="4">
    <source>
        <dbReference type="EMBL" id="GAA4193414.1"/>
    </source>
</evidence>
<evidence type="ECO:0000256" key="2">
    <source>
        <dbReference type="ARBA" id="ARBA00023141"/>
    </source>
</evidence>
<keyword evidence="2" id="KW-0057">Aromatic amino acid biosynthesis</keyword>
<dbReference type="Gene3D" id="3.40.50.10860">
    <property type="entry name" value="Leucine Dehydrogenase, chain A, domain 1"/>
    <property type="match status" value="1"/>
</dbReference>
<name>A0ABP8AY53_9MICO</name>
<dbReference type="EMBL" id="BAABBX010000016">
    <property type="protein sequence ID" value="GAA4193414.1"/>
    <property type="molecule type" value="Genomic_DNA"/>
</dbReference>
<evidence type="ECO:0000256" key="1">
    <source>
        <dbReference type="ARBA" id="ARBA00004871"/>
    </source>
</evidence>
<evidence type="ECO:0000313" key="5">
    <source>
        <dbReference type="Proteomes" id="UP001500213"/>
    </source>
</evidence>
<dbReference type="RefSeq" id="WP_344777808.1">
    <property type="nucleotide sequence ID" value="NZ_BAABBX010000016.1"/>
</dbReference>
<organism evidence="4 5">
    <name type="scientific">Gryllotalpicola kribbensis</name>
    <dbReference type="NCBI Taxonomy" id="993084"/>
    <lineage>
        <taxon>Bacteria</taxon>
        <taxon>Bacillati</taxon>
        <taxon>Actinomycetota</taxon>
        <taxon>Actinomycetes</taxon>
        <taxon>Micrococcales</taxon>
        <taxon>Microbacteriaceae</taxon>
        <taxon>Gryllotalpicola</taxon>
    </lineage>
</organism>
<dbReference type="Pfam" id="PF08501">
    <property type="entry name" value="Shikimate_dh_N"/>
    <property type="match status" value="1"/>
</dbReference>
<keyword evidence="2" id="KW-0028">Amino-acid biosynthesis</keyword>
<dbReference type="InterPro" id="IPR013708">
    <property type="entry name" value="Shikimate_DH-bd_N"/>
</dbReference>
<dbReference type="InterPro" id="IPR036291">
    <property type="entry name" value="NAD(P)-bd_dom_sf"/>
</dbReference>
<dbReference type="InterPro" id="IPR022893">
    <property type="entry name" value="Shikimate_DH_fam"/>
</dbReference>
<comment type="caution">
    <text evidence="4">The sequence shown here is derived from an EMBL/GenBank/DDBJ whole genome shotgun (WGS) entry which is preliminary data.</text>
</comment>
<sequence length="294" mass="30738">MTAELMSERRLAVLGKPIAHSKSPALHAAAYDVLGLPWVYERHEVDESTLAEFVKSRDSAWRGLSLTMPLKQTIQPHLDQIDRVGELTGAVNTVLFEWGGDTVHRAGFNTDVPGIVRALRAGGVDTVRRAHILGGGATAASAIVAASELGAESVLVSVRAPERAAALVPLAASVGLTIDIATFDAARDDAATGLVVSTLPGGVDVPLTFADDLRARVPLLDVAYEPWPSTLGQAWGDAGGVVLSGLAMLVHQALLQVRIFVGGDPFAPLPDEESVLAAMRAAVGLEADGTPVRK</sequence>
<reference evidence="5" key="1">
    <citation type="journal article" date="2019" name="Int. J. Syst. Evol. Microbiol.">
        <title>The Global Catalogue of Microorganisms (GCM) 10K type strain sequencing project: providing services to taxonomists for standard genome sequencing and annotation.</title>
        <authorList>
            <consortium name="The Broad Institute Genomics Platform"/>
            <consortium name="The Broad Institute Genome Sequencing Center for Infectious Disease"/>
            <person name="Wu L."/>
            <person name="Ma J."/>
        </authorList>
    </citation>
    <scope>NUCLEOTIDE SEQUENCE [LARGE SCALE GENOMIC DNA]</scope>
    <source>
        <strain evidence="5">JCM 17593</strain>
    </source>
</reference>
<proteinExistence type="predicted"/>
<dbReference type="Proteomes" id="UP001500213">
    <property type="component" value="Unassembled WGS sequence"/>
</dbReference>
<evidence type="ECO:0000259" key="3">
    <source>
        <dbReference type="Pfam" id="PF08501"/>
    </source>
</evidence>